<evidence type="ECO:0000313" key="7">
    <source>
        <dbReference type="Proteomes" id="UP000325672"/>
    </source>
</evidence>
<dbReference type="RefSeq" id="XP_031914969.1">
    <property type="nucleotide sequence ID" value="XM_032059560.1"/>
</dbReference>
<evidence type="ECO:0000256" key="2">
    <source>
        <dbReference type="ARBA" id="ARBA00023125"/>
    </source>
</evidence>
<dbReference type="GO" id="GO:0003677">
    <property type="term" value="F:DNA binding"/>
    <property type="evidence" value="ECO:0007669"/>
    <property type="project" value="UniProtKB-KW"/>
</dbReference>
<evidence type="ECO:0000256" key="3">
    <source>
        <dbReference type="ARBA" id="ARBA00023163"/>
    </source>
</evidence>
<dbReference type="EMBL" id="ML743568">
    <property type="protein sequence ID" value="KAE8138906.1"/>
    <property type="molecule type" value="Genomic_DNA"/>
</dbReference>
<dbReference type="InterPro" id="IPR036864">
    <property type="entry name" value="Zn2-C6_fun-type_DNA-bd_sf"/>
</dbReference>
<gene>
    <name evidence="6" type="ORF">BDV38DRAFT_281467</name>
</gene>
<sequence length="467" mass="52700">MRPSACDRCHTVRSRCLAGLGETCYRCYRLHYTCTYSRRRQRPGRKPRVAPVAASASANDCEGISPTSDTSLDFTFEATNERENGELTTTSAPKIELLSLLRWEGSMSRVSEYTAVEICKFFSFGESLSREMSQTIRTRIKEAPMLLLDPYVAVSRVLLRSTTNQPACSDGDWSRCASALQALRNAQITNPEHAGYVLSLGLSLVTFHRLISGISATTICRFTLSLIRPLYYSEQLQESDMRELLCLVFLDITESLFRARIPVIQYRVRDPHLVNHHAGLCGSLLPLLYRVCLLGAAIRRGSQRPASPDNFDNLREEIIAWAPSVSVATIERFSEEEMLLLLTQANLHRNATLLILHRLRFPFGERDADAELLSRTIIREMQHCLARTKQHPPNISLVLLVAGAEVQDAVGRENILSLLRSINGSSFYPFVANLRLFLSRVWTSRDEGATRYLFHLFDTDDNLSIPL</sequence>
<protein>
    <recommendedName>
        <fullName evidence="5">Zn(2)-C6 fungal-type domain-containing protein</fullName>
    </recommendedName>
</protein>
<dbReference type="InterPro" id="IPR021858">
    <property type="entry name" value="Fun_TF"/>
</dbReference>
<dbReference type="InterPro" id="IPR001138">
    <property type="entry name" value="Zn2Cys6_DnaBD"/>
</dbReference>
<evidence type="ECO:0000256" key="1">
    <source>
        <dbReference type="ARBA" id="ARBA00023015"/>
    </source>
</evidence>
<evidence type="ECO:0000256" key="4">
    <source>
        <dbReference type="ARBA" id="ARBA00023242"/>
    </source>
</evidence>
<feature type="domain" description="Zn(2)-C6 fungal-type" evidence="5">
    <location>
        <begin position="5"/>
        <end position="34"/>
    </location>
</feature>
<name>A0A5N6SW41_ASPPS</name>
<dbReference type="GO" id="GO:0000981">
    <property type="term" value="F:DNA-binding transcription factor activity, RNA polymerase II-specific"/>
    <property type="evidence" value="ECO:0007669"/>
    <property type="project" value="InterPro"/>
</dbReference>
<keyword evidence="2" id="KW-0238">DNA-binding</keyword>
<proteinExistence type="predicted"/>
<keyword evidence="7" id="KW-1185">Reference proteome</keyword>
<dbReference type="OrthoDB" id="4137815at2759"/>
<evidence type="ECO:0000313" key="6">
    <source>
        <dbReference type="EMBL" id="KAE8138906.1"/>
    </source>
</evidence>
<dbReference type="GeneID" id="43643770"/>
<dbReference type="GO" id="GO:0008270">
    <property type="term" value="F:zinc ion binding"/>
    <property type="evidence" value="ECO:0007669"/>
    <property type="project" value="InterPro"/>
</dbReference>
<dbReference type="PROSITE" id="PS00463">
    <property type="entry name" value="ZN2_CY6_FUNGAL_1"/>
    <property type="match status" value="1"/>
</dbReference>
<dbReference type="CDD" id="cd00067">
    <property type="entry name" value="GAL4"/>
    <property type="match status" value="1"/>
</dbReference>
<organism evidence="6 7">
    <name type="scientific">Aspergillus pseudotamarii</name>
    <dbReference type="NCBI Taxonomy" id="132259"/>
    <lineage>
        <taxon>Eukaryota</taxon>
        <taxon>Fungi</taxon>
        <taxon>Dikarya</taxon>
        <taxon>Ascomycota</taxon>
        <taxon>Pezizomycotina</taxon>
        <taxon>Eurotiomycetes</taxon>
        <taxon>Eurotiomycetidae</taxon>
        <taxon>Eurotiales</taxon>
        <taxon>Aspergillaceae</taxon>
        <taxon>Aspergillus</taxon>
        <taxon>Aspergillus subgen. Circumdati</taxon>
    </lineage>
</organism>
<evidence type="ECO:0000259" key="5">
    <source>
        <dbReference type="PROSITE" id="PS00463"/>
    </source>
</evidence>
<dbReference type="Pfam" id="PF11951">
    <property type="entry name" value="Fungal_trans_2"/>
    <property type="match status" value="1"/>
</dbReference>
<dbReference type="SUPFAM" id="SSF57701">
    <property type="entry name" value="Zn2/Cys6 DNA-binding domain"/>
    <property type="match status" value="1"/>
</dbReference>
<dbReference type="AlphaFoldDB" id="A0A5N6SW41"/>
<dbReference type="Proteomes" id="UP000325672">
    <property type="component" value="Unassembled WGS sequence"/>
</dbReference>
<keyword evidence="1" id="KW-0805">Transcription regulation</keyword>
<dbReference type="Pfam" id="PF00172">
    <property type="entry name" value="Zn_clus"/>
    <property type="match status" value="1"/>
</dbReference>
<keyword evidence="4" id="KW-0539">Nucleus</keyword>
<reference evidence="6 7" key="1">
    <citation type="submission" date="2019-04" db="EMBL/GenBank/DDBJ databases">
        <title>Friends and foes A comparative genomics study of 23 Aspergillus species from section Flavi.</title>
        <authorList>
            <consortium name="DOE Joint Genome Institute"/>
            <person name="Kjaerbolling I."/>
            <person name="Vesth T."/>
            <person name="Frisvad J.C."/>
            <person name="Nybo J.L."/>
            <person name="Theobald S."/>
            <person name="Kildgaard S."/>
            <person name="Isbrandt T."/>
            <person name="Kuo A."/>
            <person name="Sato A."/>
            <person name="Lyhne E.K."/>
            <person name="Kogle M.E."/>
            <person name="Wiebenga A."/>
            <person name="Kun R.S."/>
            <person name="Lubbers R.J."/>
            <person name="Makela M.R."/>
            <person name="Barry K."/>
            <person name="Chovatia M."/>
            <person name="Clum A."/>
            <person name="Daum C."/>
            <person name="Haridas S."/>
            <person name="He G."/>
            <person name="LaButti K."/>
            <person name="Lipzen A."/>
            <person name="Mondo S."/>
            <person name="Riley R."/>
            <person name="Salamov A."/>
            <person name="Simmons B.A."/>
            <person name="Magnuson J.K."/>
            <person name="Henrissat B."/>
            <person name="Mortensen U.H."/>
            <person name="Larsen T.O."/>
            <person name="Devries R.P."/>
            <person name="Grigoriev I.V."/>
            <person name="Machida M."/>
            <person name="Baker S.E."/>
            <person name="Andersen M.R."/>
        </authorList>
    </citation>
    <scope>NUCLEOTIDE SEQUENCE [LARGE SCALE GENOMIC DNA]</scope>
    <source>
        <strain evidence="6 7">CBS 117625</strain>
    </source>
</reference>
<accession>A0A5N6SW41</accession>
<dbReference type="GO" id="GO:0009893">
    <property type="term" value="P:positive regulation of metabolic process"/>
    <property type="evidence" value="ECO:0007669"/>
    <property type="project" value="UniProtKB-ARBA"/>
</dbReference>
<keyword evidence="3" id="KW-0804">Transcription</keyword>